<dbReference type="PANTHER" id="PTHR21016:SF25">
    <property type="entry name" value="TM2 DOMAIN-CONTAINING PROTEIN DDB_G0277895-RELATED"/>
    <property type="match status" value="1"/>
</dbReference>
<feature type="transmembrane region" description="Helical" evidence="5">
    <location>
        <begin position="28"/>
        <end position="49"/>
    </location>
</feature>
<dbReference type="InterPro" id="IPR007829">
    <property type="entry name" value="TM2"/>
</dbReference>
<keyword evidence="2 5" id="KW-0812">Transmembrane</keyword>
<evidence type="ECO:0000256" key="1">
    <source>
        <dbReference type="ARBA" id="ARBA00004141"/>
    </source>
</evidence>
<proteinExistence type="predicted"/>
<dbReference type="GO" id="GO:0016020">
    <property type="term" value="C:membrane"/>
    <property type="evidence" value="ECO:0007669"/>
    <property type="project" value="UniProtKB-SubCell"/>
</dbReference>
<comment type="subcellular location">
    <subcellularLocation>
        <location evidence="1">Membrane</location>
        <topology evidence="1">Multi-pass membrane protein</topology>
    </subcellularLocation>
</comment>
<dbReference type="AlphaFoldDB" id="A0A381XEU3"/>
<sequence length="65" mass="7128">MKSKLTAILLCLFLGSLGIHRFYLGYTLIGVIQLLTFGGVLIWAFVDLIRLITGSLKDSEGNELA</sequence>
<dbReference type="PANTHER" id="PTHR21016">
    <property type="entry name" value="BETA-AMYLOID BINDING PROTEIN-RELATED"/>
    <property type="match status" value="1"/>
</dbReference>
<feature type="domain" description="TM2" evidence="6">
    <location>
        <begin position="2"/>
        <end position="49"/>
    </location>
</feature>
<accession>A0A381XEU3</accession>
<keyword evidence="4 5" id="KW-0472">Membrane</keyword>
<reference evidence="7" key="1">
    <citation type="submission" date="2018-05" db="EMBL/GenBank/DDBJ databases">
        <authorList>
            <person name="Lanie J.A."/>
            <person name="Ng W.-L."/>
            <person name="Kazmierczak K.M."/>
            <person name="Andrzejewski T.M."/>
            <person name="Davidsen T.M."/>
            <person name="Wayne K.J."/>
            <person name="Tettelin H."/>
            <person name="Glass J.I."/>
            <person name="Rusch D."/>
            <person name="Podicherti R."/>
            <person name="Tsui H.-C.T."/>
            <person name="Winkler M.E."/>
        </authorList>
    </citation>
    <scope>NUCLEOTIDE SEQUENCE</scope>
</reference>
<evidence type="ECO:0000256" key="4">
    <source>
        <dbReference type="ARBA" id="ARBA00023136"/>
    </source>
</evidence>
<protein>
    <recommendedName>
        <fullName evidence="6">TM2 domain-containing protein</fullName>
    </recommendedName>
</protein>
<dbReference type="InterPro" id="IPR050932">
    <property type="entry name" value="TM2D1-3-like"/>
</dbReference>
<evidence type="ECO:0000256" key="2">
    <source>
        <dbReference type="ARBA" id="ARBA00022692"/>
    </source>
</evidence>
<evidence type="ECO:0000259" key="6">
    <source>
        <dbReference type="Pfam" id="PF05154"/>
    </source>
</evidence>
<gene>
    <name evidence="7" type="ORF">METZ01_LOCUS116118</name>
</gene>
<dbReference type="EMBL" id="UINC01014923">
    <property type="protein sequence ID" value="SVA63264.1"/>
    <property type="molecule type" value="Genomic_DNA"/>
</dbReference>
<evidence type="ECO:0000256" key="3">
    <source>
        <dbReference type="ARBA" id="ARBA00022989"/>
    </source>
</evidence>
<name>A0A381XEU3_9ZZZZ</name>
<keyword evidence="3 5" id="KW-1133">Transmembrane helix</keyword>
<organism evidence="7">
    <name type="scientific">marine metagenome</name>
    <dbReference type="NCBI Taxonomy" id="408172"/>
    <lineage>
        <taxon>unclassified sequences</taxon>
        <taxon>metagenomes</taxon>
        <taxon>ecological metagenomes</taxon>
    </lineage>
</organism>
<dbReference type="Pfam" id="PF05154">
    <property type="entry name" value="TM2"/>
    <property type="match status" value="1"/>
</dbReference>
<evidence type="ECO:0000313" key="7">
    <source>
        <dbReference type="EMBL" id="SVA63264.1"/>
    </source>
</evidence>
<evidence type="ECO:0000256" key="5">
    <source>
        <dbReference type="SAM" id="Phobius"/>
    </source>
</evidence>